<dbReference type="GO" id="GO:0051301">
    <property type="term" value="P:cell division"/>
    <property type="evidence" value="ECO:0007669"/>
    <property type="project" value="UniProtKB-KW"/>
</dbReference>
<dbReference type="Proteomes" id="UP001140513">
    <property type="component" value="Unassembled WGS sequence"/>
</dbReference>
<dbReference type="GO" id="GO:0005680">
    <property type="term" value="C:anaphase-promoting complex"/>
    <property type="evidence" value="ECO:0007669"/>
    <property type="project" value="InterPro"/>
</dbReference>
<dbReference type="EMBL" id="JAPEUX010000001">
    <property type="protein sequence ID" value="KAJ4360480.1"/>
    <property type="molecule type" value="Genomic_DNA"/>
</dbReference>
<proteinExistence type="inferred from homology"/>
<dbReference type="GO" id="GO:0070979">
    <property type="term" value="P:protein K11-linked ubiquitination"/>
    <property type="evidence" value="ECO:0007669"/>
    <property type="project" value="TreeGrafter"/>
</dbReference>
<feature type="region of interest" description="Disordered" evidence="6">
    <location>
        <begin position="1"/>
        <end position="78"/>
    </location>
</feature>
<feature type="compositionally biased region" description="Acidic residues" evidence="6">
    <location>
        <begin position="21"/>
        <end position="38"/>
    </location>
</feature>
<comment type="caution">
    <text evidence="8">The sequence shown here is derived from an EMBL/GenBank/DDBJ whole genome shotgun (WGS) entry which is preliminary data.</text>
</comment>
<evidence type="ECO:0000256" key="1">
    <source>
        <dbReference type="ARBA" id="ARBA00006762"/>
    </source>
</evidence>
<name>A0A9W8XXP4_9PLEO</name>
<feature type="compositionally biased region" description="Polar residues" evidence="6">
    <location>
        <begin position="270"/>
        <end position="282"/>
    </location>
</feature>
<dbReference type="InterPro" id="IPR016901">
    <property type="entry name" value="APC10/Doc1"/>
</dbReference>
<dbReference type="GO" id="GO:0031145">
    <property type="term" value="P:anaphase-promoting complex-dependent catabolic process"/>
    <property type="evidence" value="ECO:0007669"/>
    <property type="project" value="InterPro"/>
</dbReference>
<organism evidence="8 9">
    <name type="scientific">Didymosphaeria variabile</name>
    <dbReference type="NCBI Taxonomy" id="1932322"/>
    <lineage>
        <taxon>Eukaryota</taxon>
        <taxon>Fungi</taxon>
        <taxon>Dikarya</taxon>
        <taxon>Ascomycota</taxon>
        <taxon>Pezizomycotina</taxon>
        <taxon>Dothideomycetes</taxon>
        <taxon>Pleosporomycetidae</taxon>
        <taxon>Pleosporales</taxon>
        <taxon>Massarineae</taxon>
        <taxon>Didymosphaeriaceae</taxon>
        <taxon>Didymosphaeria</taxon>
    </lineage>
</organism>
<dbReference type="PROSITE" id="PS51284">
    <property type="entry name" value="DOC"/>
    <property type="match status" value="1"/>
</dbReference>
<feature type="region of interest" description="Disordered" evidence="6">
    <location>
        <begin position="270"/>
        <end position="291"/>
    </location>
</feature>
<dbReference type="InterPro" id="IPR004939">
    <property type="entry name" value="APC_su10/DOC_dom"/>
</dbReference>
<feature type="compositionally biased region" description="Acidic residues" evidence="6">
    <location>
        <begin position="190"/>
        <end position="209"/>
    </location>
</feature>
<dbReference type="Gene3D" id="2.60.120.260">
    <property type="entry name" value="Galactose-binding domain-like"/>
    <property type="match status" value="1"/>
</dbReference>
<keyword evidence="4" id="KW-0833">Ubl conjugation pathway</keyword>
<evidence type="ECO:0000256" key="3">
    <source>
        <dbReference type="ARBA" id="ARBA00022776"/>
    </source>
</evidence>
<dbReference type="RefSeq" id="XP_056076682.1">
    <property type="nucleotide sequence ID" value="XM_056209860.1"/>
</dbReference>
<evidence type="ECO:0000313" key="8">
    <source>
        <dbReference type="EMBL" id="KAJ4360480.1"/>
    </source>
</evidence>
<keyword evidence="2" id="KW-0132">Cell division</keyword>
<evidence type="ECO:0000256" key="5">
    <source>
        <dbReference type="ARBA" id="ARBA00023306"/>
    </source>
</evidence>
<keyword evidence="9" id="KW-1185">Reference proteome</keyword>
<keyword evidence="3" id="KW-0498">Mitosis</keyword>
<evidence type="ECO:0000256" key="2">
    <source>
        <dbReference type="ARBA" id="ARBA00022618"/>
    </source>
</evidence>
<evidence type="ECO:0000313" key="9">
    <source>
        <dbReference type="Proteomes" id="UP001140513"/>
    </source>
</evidence>
<dbReference type="PANTHER" id="PTHR12936">
    <property type="entry name" value="ANAPHASE-PROMOTING COMPLEX 10"/>
    <property type="match status" value="1"/>
</dbReference>
<dbReference type="InterPro" id="IPR008979">
    <property type="entry name" value="Galactose-bd-like_sf"/>
</dbReference>
<reference evidence="8" key="1">
    <citation type="submission" date="2022-10" db="EMBL/GenBank/DDBJ databases">
        <title>Tapping the CABI collections for fungal endophytes: first genome assemblies for Collariella, Neodidymelliopsis, Ascochyta clinopodiicola, Didymella pomorum, Didymosphaeria variabile, Neocosmospora piperis and Neocucurbitaria cava.</title>
        <authorList>
            <person name="Hill R."/>
        </authorList>
    </citation>
    <scope>NUCLEOTIDE SEQUENCE</scope>
    <source>
        <strain evidence="8">IMI 356815</strain>
    </source>
</reference>
<dbReference type="OrthoDB" id="24948at2759"/>
<feature type="domain" description="DOC" evidence="7">
    <location>
        <begin position="62"/>
        <end position="251"/>
    </location>
</feature>
<dbReference type="CDD" id="cd08366">
    <property type="entry name" value="APC10"/>
    <property type="match status" value="1"/>
</dbReference>
<evidence type="ECO:0000259" key="7">
    <source>
        <dbReference type="PROSITE" id="PS51284"/>
    </source>
</evidence>
<protein>
    <recommendedName>
        <fullName evidence="7">DOC domain-containing protein</fullName>
    </recommendedName>
</protein>
<evidence type="ECO:0000256" key="6">
    <source>
        <dbReference type="SAM" id="MobiDB-lite"/>
    </source>
</evidence>
<dbReference type="PANTHER" id="PTHR12936:SF0">
    <property type="entry name" value="ANAPHASE-PROMOTING COMPLEX SUBUNIT 10"/>
    <property type="match status" value="1"/>
</dbReference>
<keyword evidence="5" id="KW-0131">Cell cycle</keyword>
<accession>A0A9W8XXP4</accession>
<dbReference type="SMART" id="SM01337">
    <property type="entry name" value="APC10"/>
    <property type="match status" value="1"/>
</dbReference>
<gene>
    <name evidence="8" type="ORF">N0V89_001045</name>
</gene>
<dbReference type="Pfam" id="PF03256">
    <property type="entry name" value="ANAPC10"/>
    <property type="match status" value="1"/>
</dbReference>
<dbReference type="GeneID" id="80904575"/>
<dbReference type="SUPFAM" id="SSF49785">
    <property type="entry name" value="Galactose-binding domain-like"/>
    <property type="match status" value="1"/>
</dbReference>
<sequence length="305" mass="33341">MPSLRRRGQPQPSPSPQEVLSESDEEYVSADASDDGQEQELHQQVEQALVSDEEQAGPLSPGSEPSEPPLSPSHLSAALPPDLREISTLASWTVSSSKPGCSIPQLRHPSPSLFWQSDGPQPHYLNIHFFKLVRIVGLRLYLDFEQDESYTPTRIVLLAGSGMNDLVEWGEMRLESPRGWVWADFSGVGDPDDDEDDSEDEDGTNEVDMPDANPTAEAQRQTFRDAPPTDDVSDFENTAPRVAPTATPIPANNGSLPLDTQVHHQTVTPVGLTTQNTPSSPARTPRPFCHALSQCPAPHKAFRNG</sequence>
<feature type="region of interest" description="Disordered" evidence="6">
    <location>
        <begin position="184"/>
        <end position="256"/>
    </location>
</feature>
<dbReference type="AlphaFoldDB" id="A0A9W8XXP4"/>
<comment type="similarity">
    <text evidence="1">Belongs to the APC10 family.</text>
</comment>
<evidence type="ECO:0000256" key="4">
    <source>
        <dbReference type="ARBA" id="ARBA00022786"/>
    </source>
</evidence>